<feature type="chain" id="PRO_5015714805" evidence="2">
    <location>
        <begin position="24"/>
        <end position="693"/>
    </location>
</feature>
<evidence type="ECO:0000256" key="2">
    <source>
        <dbReference type="SAM" id="SignalP"/>
    </source>
</evidence>
<dbReference type="InterPro" id="IPR036770">
    <property type="entry name" value="Ankyrin_rpt-contain_sf"/>
</dbReference>
<dbReference type="PANTHER" id="PTHR24118">
    <property type="entry name" value="POTE ANKYRIN DOMAIN"/>
    <property type="match status" value="1"/>
</dbReference>
<dbReference type="Pfam" id="PF00023">
    <property type="entry name" value="Ank"/>
    <property type="match status" value="1"/>
</dbReference>
<dbReference type="RefSeq" id="WP_105483262.1">
    <property type="nucleotide sequence ID" value="NZ_NIGF01000005.1"/>
</dbReference>
<feature type="repeat" description="ANK" evidence="1">
    <location>
        <begin position="201"/>
        <end position="233"/>
    </location>
</feature>
<dbReference type="PRINTS" id="PR01415">
    <property type="entry name" value="ANKYRIN"/>
</dbReference>
<evidence type="ECO:0000313" key="4">
    <source>
        <dbReference type="Proteomes" id="UP000237684"/>
    </source>
</evidence>
<evidence type="ECO:0000313" key="3">
    <source>
        <dbReference type="EMBL" id="PQV64478.1"/>
    </source>
</evidence>
<proteinExistence type="predicted"/>
<keyword evidence="4" id="KW-1185">Reference proteome</keyword>
<feature type="repeat" description="ANK" evidence="1">
    <location>
        <begin position="234"/>
        <end position="265"/>
    </location>
</feature>
<accession>A0A2S8SUK8</accession>
<dbReference type="InterPro" id="IPR002110">
    <property type="entry name" value="Ankyrin_rpt"/>
</dbReference>
<dbReference type="SMART" id="SM00248">
    <property type="entry name" value="ANK"/>
    <property type="match status" value="13"/>
</dbReference>
<protein>
    <submittedName>
        <fullName evidence="3">Ankyrin repeat</fullName>
    </submittedName>
</protein>
<dbReference type="AlphaFoldDB" id="A0A2S8SUK8"/>
<reference evidence="3 4" key="1">
    <citation type="journal article" date="2018" name="Syst. Appl. Microbiol.">
        <title>Abditibacterium utsteinense sp. nov., the first cultivated member of candidate phylum FBP, isolated from ice-free Antarctic soil samples.</title>
        <authorList>
            <person name="Tahon G."/>
            <person name="Tytgat B."/>
            <person name="Lebbe L."/>
            <person name="Carlier A."/>
            <person name="Willems A."/>
        </authorList>
    </citation>
    <scope>NUCLEOTIDE SEQUENCE [LARGE SCALE GENOMIC DNA]</scope>
    <source>
        <strain evidence="3 4">LMG 29911</strain>
    </source>
</reference>
<dbReference type="Gene3D" id="1.25.40.20">
    <property type="entry name" value="Ankyrin repeat-containing domain"/>
    <property type="match status" value="5"/>
</dbReference>
<dbReference type="PROSITE" id="PS50088">
    <property type="entry name" value="ANK_REPEAT"/>
    <property type="match status" value="7"/>
</dbReference>
<dbReference type="EMBL" id="NIGF01000005">
    <property type="protein sequence ID" value="PQV64478.1"/>
    <property type="molecule type" value="Genomic_DNA"/>
</dbReference>
<gene>
    <name evidence="3" type="ORF">B1R32_105160</name>
</gene>
<feature type="repeat" description="ANK" evidence="1">
    <location>
        <begin position="529"/>
        <end position="561"/>
    </location>
</feature>
<dbReference type="Proteomes" id="UP000237684">
    <property type="component" value="Unassembled WGS sequence"/>
</dbReference>
<comment type="caution">
    <text evidence="3">The sequence shown here is derived from an EMBL/GenBank/DDBJ whole genome shotgun (WGS) entry which is preliminary data.</text>
</comment>
<feature type="repeat" description="ANK" evidence="1">
    <location>
        <begin position="633"/>
        <end position="665"/>
    </location>
</feature>
<sequence length="693" mass="73517">MKPVFRCSSFLALSLVLSAPVLAQNTATLAARAESLSESIRKGDLAAVKTAIEGEPKLIESTSRGNNPLYVAIQSGKADVVNYLLEKGADPNVETYSGSALAAAVSGWGDNWKTIAEALLAKGAKIDGVDEEGQTPLLRMLNYGGGSAQKDRVSWLLANGADLYARSRDGRNVIQMAIVNSQPDVVTAILEKADVKKADENGNTPLFAAASRGNAEYVRLLLGRGADVNVQNASGDTVLHLAAQYPNALLKILLDAGAKTNLKNNRGDLPLHIALRRRDDSMENRISYSYGGYTEYRQPQSDESAVPRGTLIAPLTAKSDINAKDRFGLSPLLLAIEARDQESRDLIIERAPKMDSTTQLFDAAAQGNLAILKDLLLKKPFLTYFRLADGTTPLHVSALWGTLGAAQLLAQKGADVNARDSRGEAPLHETLARPTGLFARRAKNMEAFLLEKGANADALDANDTSPLFRAVKSGDMELIAPLIAKGVNVNARDKSGQTPIFALMAKESDLKIVALLIDKGASLNLRPPSGASLLSRAVQTQRTDLVQLLLDKGADAKAKDSEGRSPLGALLYSGGNGEGGADIAALLLAKGADPNEKVYGDTLLSRAISNDSKDIVSLLLATKKVSLKSSGEGRQSPLMQAVNYGRVEIVKMLVEAGADASETDDKGRTIAQIGAERSKEMGEAFKTKAAPAA</sequence>
<keyword evidence="2" id="KW-0732">Signal</keyword>
<evidence type="ECO:0000256" key="1">
    <source>
        <dbReference type="PROSITE-ProRule" id="PRU00023"/>
    </source>
</evidence>
<feature type="repeat" description="ANK" evidence="1">
    <location>
        <begin position="389"/>
        <end position="421"/>
    </location>
</feature>
<dbReference type="SUPFAM" id="SSF48403">
    <property type="entry name" value="Ankyrin repeat"/>
    <property type="match status" value="2"/>
</dbReference>
<dbReference type="OrthoDB" id="13225at2"/>
<feature type="repeat" description="ANK" evidence="1">
    <location>
        <begin position="462"/>
        <end position="494"/>
    </location>
</feature>
<keyword evidence="1" id="KW-0040">ANK repeat</keyword>
<dbReference type="InParanoid" id="A0A2S8SUK8"/>
<dbReference type="PANTHER" id="PTHR24118:SF99">
    <property type="entry name" value="POTE ANKYRIN DOMAIN FAMILY MEMBER 3C-RELATED"/>
    <property type="match status" value="1"/>
</dbReference>
<dbReference type="Pfam" id="PF12796">
    <property type="entry name" value="Ank_2"/>
    <property type="match status" value="5"/>
</dbReference>
<organism evidence="3 4">
    <name type="scientific">Abditibacterium utsteinense</name>
    <dbReference type="NCBI Taxonomy" id="1960156"/>
    <lineage>
        <taxon>Bacteria</taxon>
        <taxon>Pseudomonadati</taxon>
        <taxon>Abditibacteriota</taxon>
        <taxon>Abditibacteriia</taxon>
        <taxon>Abditibacteriales</taxon>
        <taxon>Abditibacteriaceae</taxon>
        <taxon>Abditibacterium</taxon>
    </lineage>
</organism>
<dbReference type="PROSITE" id="PS50297">
    <property type="entry name" value="ANK_REP_REGION"/>
    <property type="match status" value="6"/>
</dbReference>
<feature type="repeat" description="ANK" evidence="1">
    <location>
        <begin position="64"/>
        <end position="96"/>
    </location>
</feature>
<name>A0A2S8SUK8_9BACT</name>
<feature type="signal peptide" evidence="2">
    <location>
        <begin position="1"/>
        <end position="23"/>
    </location>
</feature>